<sequence length="786" mass="86198">MRLLLAELRKVWGRRVTALCLAVLAGANLFLLYTGTKPGANAAPASAWRAVGRELRGLSTAQQQVLINEKLDTAKGVYQVGQLLYDYALNAQYGYMSDPRTQYPELFEQYEQVYQDKSYTLYTENLRQEVPFLTTVKAELDTVAGYPEFLADVQAKAQQLSGISIFQNSQSGYDLENIDKTAAVYAGMGGVQINYAPQKGLYTALDYPFTDLILLAAMLLLASLLVRAERDSGMLAFVRTTPGGRLKTAAAKLGALAVSLLAVLVLLYGVNLAYCQLAFGLGPLDRSIQSVPALMRCTMRITVGQYLGLFLLAKWAGAFVMGLWVMLAALVCRRAAAGWCAGLALPAAQWLIRQAIPATSRLNVVKYANLASLLRTNELLGNYRNLYWFDHPVPLPLVEWTAAALWCAALLAVFCLVFCRAALLPAPAFAGLRLGKLCTRPTTIWGQEARKLALSCGALAVLAAFAGYQAWQTAETKSFIDADEIYYQYYMTHISGPYDQEAYQWLQEQSEEFEPIRRLERALQAGEITSEEYQLQMGAYYGLNQKKQVFDRVIYGNLPYLQEHPGAQLVYESGWEELFCFAGEDDLRDALVAGLLASVCFAGLFAFEHRGGMKRVVMATPLGRRKTVDAKLLAAGGAAALLWALVGLPRLIVVLRDYGLPAPFAPAMSLSDYLHLPGWLSLAGVLVLAGVARLAAILCMAAVTLWLSETLGSALSAMFLSALVFCLPPMLALSGLWPLRWVGMCPLFHLAELLRRPGDGMAGLVLLALAAAVCWLCVDRLRARWE</sequence>
<feature type="transmembrane region" description="Helical" evidence="1">
    <location>
        <begin position="207"/>
        <end position="228"/>
    </location>
</feature>
<dbReference type="EMBL" id="DXFW01000003">
    <property type="protein sequence ID" value="HIX04725.1"/>
    <property type="molecule type" value="Genomic_DNA"/>
</dbReference>
<feature type="transmembrane region" description="Helical" evidence="1">
    <location>
        <begin position="760"/>
        <end position="778"/>
    </location>
</feature>
<dbReference type="Proteomes" id="UP000824193">
    <property type="component" value="Unassembled WGS sequence"/>
</dbReference>
<feature type="transmembrane region" description="Helical" evidence="1">
    <location>
        <begin position="403"/>
        <end position="432"/>
    </location>
</feature>
<accession>A0A9D1V266</accession>
<dbReference type="PANTHER" id="PTHR37305:SF1">
    <property type="entry name" value="MEMBRANE PROTEIN"/>
    <property type="match status" value="1"/>
</dbReference>
<feature type="transmembrane region" description="Helical" evidence="1">
    <location>
        <begin position="452"/>
        <end position="471"/>
    </location>
</feature>
<evidence type="ECO:0000256" key="1">
    <source>
        <dbReference type="SAM" id="Phobius"/>
    </source>
</evidence>
<evidence type="ECO:0008006" key="4">
    <source>
        <dbReference type="Google" id="ProtNLM"/>
    </source>
</evidence>
<proteinExistence type="predicted"/>
<evidence type="ECO:0000313" key="3">
    <source>
        <dbReference type="Proteomes" id="UP000824193"/>
    </source>
</evidence>
<protein>
    <recommendedName>
        <fullName evidence="4">ABC-2 family transporter protein</fullName>
    </recommendedName>
</protein>
<keyword evidence="1" id="KW-0812">Transmembrane</keyword>
<feature type="transmembrane region" description="Helical" evidence="1">
    <location>
        <begin position="590"/>
        <end position="607"/>
    </location>
</feature>
<dbReference type="PANTHER" id="PTHR37305">
    <property type="entry name" value="INTEGRAL MEMBRANE PROTEIN-RELATED"/>
    <property type="match status" value="1"/>
</dbReference>
<evidence type="ECO:0000313" key="2">
    <source>
        <dbReference type="EMBL" id="HIX04725.1"/>
    </source>
</evidence>
<reference evidence="2" key="1">
    <citation type="journal article" date="2021" name="PeerJ">
        <title>Extensive microbial diversity within the chicken gut microbiome revealed by metagenomics and culture.</title>
        <authorList>
            <person name="Gilroy R."/>
            <person name="Ravi A."/>
            <person name="Getino M."/>
            <person name="Pursley I."/>
            <person name="Horton D.L."/>
            <person name="Alikhan N.F."/>
            <person name="Baker D."/>
            <person name="Gharbi K."/>
            <person name="Hall N."/>
            <person name="Watson M."/>
            <person name="Adriaenssens E.M."/>
            <person name="Foster-Nyarko E."/>
            <person name="Jarju S."/>
            <person name="Secka A."/>
            <person name="Antonio M."/>
            <person name="Oren A."/>
            <person name="Chaudhuri R.R."/>
            <person name="La Ragione R."/>
            <person name="Hildebrand F."/>
            <person name="Pallen M.J."/>
        </authorList>
    </citation>
    <scope>NUCLEOTIDE SEQUENCE</scope>
    <source>
        <strain evidence="2">2239</strain>
    </source>
</reference>
<reference evidence="2" key="2">
    <citation type="submission" date="2021-04" db="EMBL/GenBank/DDBJ databases">
        <authorList>
            <person name="Gilroy R."/>
        </authorList>
    </citation>
    <scope>NUCLEOTIDE SEQUENCE</scope>
    <source>
        <strain evidence="2">2239</strain>
    </source>
</reference>
<feature type="transmembrane region" description="Helical" evidence="1">
    <location>
        <begin position="719"/>
        <end position="740"/>
    </location>
</feature>
<feature type="transmembrane region" description="Helical" evidence="1">
    <location>
        <begin position="628"/>
        <end position="646"/>
    </location>
</feature>
<feature type="transmembrane region" description="Helical" evidence="1">
    <location>
        <begin position="335"/>
        <end position="352"/>
    </location>
</feature>
<dbReference type="AlphaFoldDB" id="A0A9D1V266"/>
<feature type="transmembrane region" description="Helical" evidence="1">
    <location>
        <begin position="306"/>
        <end position="328"/>
    </location>
</feature>
<gene>
    <name evidence="2" type="ORF">H9865_01245</name>
</gene>
<feature type="transmembrane region" description="Helical" evidence="1">
    <location>
        <begin position="679"/>
        <end position="707"/>
    </location>
</feature>
<organism evidence="2 3">
    <name type="scientific">Candidatus Allofournierella pullicola</name>
    <dbReference type="NCBI Taxonomy" id="2838596"/>
    <lineage>
        <taxon>Bacteria</taxon>
        <taxon>Bacillati</taxon>
        <taxon>Bacillota</taxon>
        <taxon>Clostridia</taxon>
        <taxon>Eubacteriales</taxon>
        <taxon>Oscillospiraceae</taxon>
        <taxon>Allofournierella</taxon>
    </lineage>
</organism>
<keyword evidence="1" id="KW-1133">Transmembrane helix</keyword>
<keyword evidence="1" id="KW-0472">Membrane</keyword>
<feature type="transmembrane region" description="Helical" evidence="1">
    <location>
        <begin position="249"/>
        <end position="270"/>
    </location>
</feature>
<comment type="caution">
    <text evidence="2">The sequence shown here is derived from an EMBL/GenBank/DDBJ whole genome shotgun (WGS) entry which is preliminary data.</text>
</comment>
<name>A0A9D1V266_9FIRM</name>